<proteinExistence type="predicted"/>
<sequence>MKSKQTTGTLYVTTLNKALLTYFKKAKPLRTDGIALFNKRNNQNSLFYKEYNEYWARRDEDEREESGRRIEKRIYSERSSSGSNNDDNDDDNDSIILNNLTSTYKEITGLQILFLDDNGVQSILEKELLETLIQHTSIQAEALSPQAALILHGLNGSTAQFEQFRKVIRNFKTPDSIINYPALNFIETMGNHFLNLCQSPLNPLLMPTLERTAVTKTTVILLDNLFLS</sequence>
<organism evidence="1 2">
    <name type="scientific">Rhizopus stolonifer</name>
    <name type="common">Rhizopus nigricans</name>
    <dbReference type="NCBI Taxonomy" id="4846"/>
    <lineage>
        <taxon>Eukaryota</taxon>
        <taxon>Fungi</taxon>
        <taxon>Fungi incertae sedis</taxon>
        <taxon>Mucoromycota</taxon>
        <taxon>Mucoromycotina</taxon>
        <taxon>Mucoromycetes</taxon>
        <taxon>Mucorales</taxon>
        <taxon>Mucorineae</taxon>
        <taxon>Rhizopodaceae</taxon>
        <taxon>Rhizopus</taxon>
    </lineage>
</organism>
<dbReference type="EMBL" id="PJQM01000729">
    <property type="protein sequence ID" value="RCI04286.1"/>
    <property type="molecule type" value="Genomic_DNA"/>
</dbReference>
<protein>
    <submittedName>
        <fullName evidence="1">Uncharacterized protein</fullName>
    </submittedName>
</protein>
<feature type="non-terminal residue" evidence="1">
    <location>
        <position position="228"/>
    </location>
</feature>
<keyword evidence="2" id="KW-1185">Reference proteome</keyword>
<gene>
    <name evidence="1" type="ORF">CU098_012927</name>
</gene>
<dbReference type="OrthoDB" id="2287859at2759"/>
<evidence type="ECO:0000313" key="2">
    <source>
        <dbReference type="Proteomes" id="UP000253551"/>
    </source>
</evidence>
<accession>A0A367KQ13</accession>
<evidence type="ECO:0000313" key="1">
    <source>
        <dbReference type="EMBL" id="RCI04286.1"/>
    </source>
</evidence>
<comment type="caution">
    <text evidence="1">The sequence shown here is derived from an EMBL/GenBank/DDBJ whole genome shotgun (WGS) entry which is preliminary data.</text>
</comment>
<name>A0A367KQ13_RHIST</name>
<dbReference type="AlphaFoldDB" id="A0A367KQ13"/>
<reference evidence="1 2" key="1">
    <citation type="journal article" date="2018" name="G3 (Bethesda)">
        <title>Phylogenetic and Phylogenomic Definition of Rhizopus Species.</title>
        <authorList>
            <person name="Gryganskyi A.P."/>
            <person name="Golan J."/>
            <person name="Dolatabadi S."/>
            <person name="Mondo S."/>
            <person name="Robb S."/>
            <person name="Idnurm A."/>
            <person name="Muszewska A."/>
            <person name="Steczkiewicz K."/>
            <person name="Masonjones S."/>
            <person name="Liao H.L."/>
            <person name="Gajdeczka M.T."/>
            <person name="Anike F."/>
            <person name="Vuek A."/>
            <person name="Anishchenko I.M."/>
            <person name="Voigt K."/>
            <person name="de Hoog G.S."/>
            <person name="Smith M.E."/>
            <person name="Heitman J."/>
            <person name="Vilgalys R."/>
            <person name="Stajich J.E."/>
        </authorList>
    </citation>
    <scope>NUCLEOTIDE SEQUENCE [LARGE SCALE GENOMIC DNA]</scope>
    <source>
        <strain evidence="1 2">LSU 92-RS-03</strain>
    </source>
</reference>
<dbReference type="Proteomes" id="UP000253551">
    <property type="component" value="Unassembled WGS sequence"/>
</dbReference>